<dbReference type="RefSeq" id="WP_216683124.1">
    <property type="nucleotide sequence ID" value="NZ_JAHLZN010000001.1"/>
</dbReference>
<dbReference type="PANTHER" id="PTHR43415:SF3">
    <property type="entry name" value="GNAT-FAMILY ACETYLTRANSFERASE"/>
    <property type="match status" value="1"/>
</dbReference>
<dbReference type="PANTHER" id="PTHR43415">
    <property type="entry name" value="SPERMIDINE N(1)-ACETYLTRANSFERASE"/>
    <property type="match status" value="1"/>
</dbReference>
<keyword evidence="3" id="KW-1185">Reference proteome</keyword>
<name>A0ABS6GVV1_MAMLE</name>
<sequence length="178" mass="20685">MEKETISVTENILLRDAKICDIDDYLSIPFEKELLKMYGSSLDYRTEKSREKAQLLIEEIKSNPLEWAIDYDGIFIGQVNLTVEKEDNKARFAIGIFNPNYWGKSIGTNVTKAIIKYGFNSLNLNKIYLRVLDYNERAINSYKKAGFIEEGRDRNGALINNQYHTDVYMGVLKEEYKE</sequence>
<comment type="caution">
    <text evidence="2">The sequence shown here is derived from an EMBL/GenBank/DDBJ whole genome shotgun (WGS) entry which is preliminary data.</text>
</comment>
<organism evidence="2 3">
    <name type="scientific">Mammaliicoccus lentus</name>
    <name type="common">Staphylococcus lentus</name>
    <dbReference type="NCBI Taxonomy" id="42858"/>
    <lineage>
        <taxon>Bacteria</taxon>
        <taxon>Bacillati</taxon>
        <taxon>Bacillota</taxon>
        <taxon>Bacilli</taxon>
        <taxon>Bacillales</taxon>
        <taxon>Staphylococcaceae</taxon>
        <taxon>Mammaliicoccus</taxon>
    </lineage>
</organism>
<gene>
    <name evidence="2" type="ORF">KQ656_00670</name>
</gene>
<evidence type="ECO:0000313" key="2">
    <source>
        <dbReference type="EMBL" id="MBU6112446.1"/>
    </source>
</evidence>
<evidence type="ECO:0000259" key="1">
    <source>
        <dbReference type="PROSITE" id="PS51186"/>
    </source>
</evidence>
<dbReference type="InterPro" id="IPR000182">
    <property type="entry name" value="GNAT_dom"/>
</dbReference>
<reference evidence="2 3" key="1">
    <citation type="submission" date="2021-06" db="EMBL/GenBank/DDBJ databases">
        <title>Staphylococcus lentus K169 genome sequencing.</title>
        <authorList>
            <person name="Sundareshan S."/>
            <person name="Akhila D.S."/>
            <person name="Prachi D."/>
            <person name="Sivakumar R."/>
            <person name="Rajendhran J."/>
            <person name="Isloor S."/>
            <person name="Hegde N.R."/>
        </authorList>
    </citation>
    <scope>NUCLEOTIDE SEQUENCE [LARGE SCALE GENOMIC DNA]</scope>
    <source>
        <strain evidence="2 3">K169</strain>
    </source>
</reference>
<protein>
    <submittedName>
        <fullName evidence="2">GNAT family N-acetyltransferase</fullName>
    </submittedName>
</protein>
<dbReference type="EMBL" id="JAHLZN010000001">
    <property type="protein sequence ID" value="MBU6112446.1"/>
    <property type="molecule type" value="Genomic_DNA"/>
</dbReference>
<dbReference type="Proteomes" id="UP000770161">
    <property type="component" value="Unassembled WGS sequence"/>
</dbReference>
<dbReference type="PROSITE" id="PS51186">
    <property type="entry name" value="GNAT"/>
    <property type="match status" value="1"/>
</dbReference>
<proteinExistence type="predicted"/>
<feature type="domain" description="N-acetyltransferase" evidence="1">
    <location>
        <begin position="12"/>
        <end position="174"/>
    </location>
</feature>
<evidence type="ECO:0000313" key="3">
    <source>
        <dbReference type="Proteomes" id="UP000770161"/>
    </source>
</evidence>
<accession>A0ABS6GVV1</accession>
<dbReference type="Pfam" id="PF13302">
    <property type="entry name" value="Acetyltransf_3"/>
    <property type="match status" value="1"/>
</dbReference>